<feature type="compositionally biased region" description="Basic residues" evidence="8">
    <location>
        <begin position="119"/>
        <end position="131"/>
    </location>
</feature>
<dbReference type="GO" id="GO:0031492">
    <property type="term" value="F:nucleosomal DNA binding"/>
    <property type="evidence" value="ECO:0007669"/>
    <property type="project" value="TreeGrafter"/>
</dbReference>
<proteinExistence type="inferred from homology"/>
<name>A0A9R1U815_9HYME</name>
<dbReference type="GO" id="GO:0003690">
    <property type="term" value="F:double-stranded DNA binding"/>
    <property type="evidence" value="ECO:0007669"/>
    <property type="project" value="TreeGrafter"/>
</dbReference>
<keyword evidence="10" id="KW-1185">Reference proteome</keyword>
<evidence type="ECO:0000313" key="11">
    <source>
        <dbReference type="RefSeq" id="XP_011311834.1"/>
    </source>
</evidence>
<evidence type="ECO:0000256" key="6">
    <source>
        <dbReference type="ARBA" id="ARBA00023242"/>
    </source>
</evidence>
<dbReference type="AlphaFoldDB" id="A0A9R1U815"/>
<reference evidence="11" key="1">
    <citation type="submission" date="2025-08" db="UniProtKB">
        <authorList>
            <consortium name="RefSeq"/>
        </authorList>
    </citation>
    <scope>IDENTIFICATION</scope>
    <source>
        <strain evidence="11">USDA-PBARC FA_bdor</strain>
        <tissue evidence="11">Whole organism</tissue>
    </source>
</reference>
<dbReference type="InterPro" id="IPR005819">
    <property type="entry name" value="H1/H5"/>
</dbReference>
<dbReference type="GO" id="GO:0045910">
    <property type="term" value="P:negative regulation of DNA recombination"/>
    <property type="evidence" value="ECO:0007669"/>
    <property type="project" value="TreeGrafter"/>
</dbReference>
<dbReference type="InterPro" id="IPR036390">
    <property type="entry name" value="WH_DNA-bd_sf"/>
</dbReference>
<dbReference type="CDD" id="cd00073">
    <property type="entry name" value="H15"/>
    <property type="match status" value="1"/>
</dbReference>
<dbReference type="PANTHER" id="PTHR11467">
    <property type="entry name" value="HISTONE H1"/>
    <property type="match status" value="1"/>
</dbReference>
<dbReference type="GO" id="GO:0005634">
    <property type="term" value="C:nucleus"/>
    <property type="evidence" value="ECO:0007669"/>
    <property type="project" value="UniProtKB-SubCell"/>
</dbReference>
<dbReference type="GO" id="GO:0000786">
    <property type="term" value="C:nucleosome"/>
    <property type="evidence" value="ECO:0007669"/>
    <property type="project" value="InterPro"/>
</dbReference>
<comment type="function">
    <text evidence="1">Histones H1 are necessary for the condensation of nucleosome chains into higher-order structures.</text>
</comment>
<dbReference type="InterPro" id="IPR036388">
    <property type="entry name" value="WH-like_DNA-bd_sf"/>
</dbReference>
<keyword evidence="4 7" id="KW-0158">Chromosome</keyword>
<feature type="domain" description="H15" evidence="9">
    <location>
        <begin position="35"/>
        <end position="109"/>
    </location>
</feature>
<evidence type="ECO:0000256" key="1">
    <source>
        <dbReference type="ARBA" id="ARBA00002809"/>
    </source>
</evidence>
<dbReference type="PRINTS" id="PR00624">
    <property type="entry name" value="HISTONEH5"/>
</dbReference>
<evidence type="ECO:0000256" key="5">
    <source>
        <dbReference type="ARBA" id="ARBA00023125"/>
    </source>
</evidence>
<dbReference type="InterPro" id="IPR005818">
    <property type="entry name" value="Histone_H1/H5_H15"/>
</dbReference>
<dbReference type="Pfam" id="PF00538">
    <property type="entry name" value="Linker_histone"/>
    <property type="match status" value="1"/>
</dbReference>
<dbReference type="GO" id="GO:0030527">
    <property type="term" value="F:structural constituent of chromatin"/>
    <property type="evidence" value="ECO:0007669"/>
    <property type="project" value="InterPro"/>
</dbReference>
<keyword evidence="5 7" id="KW-0238">DNA-binding</keyword>
<dbReference type="RefSeq" id="XP_011311834.1">
    <property type="nucleotide sequence ID" value="XM_011313532.1"/>
</dbReference>
<dbReference type="GO" id="GO:0006334">
    <property type="term" value="P:nucleosome assembly"/>
    <property type="evidence" value="ECO:0007669"/>
    <property type="project" value="InterPro"/>
</dbReference>
<evidence type="ECO:0000256" key="3">
    <source>
        <dbReference type="ARBA" id="ARBA00004286"/>
    </source>
</evidence>
<evidence type="ECO:0000259" key="9">
    <source>
        <dbReference type="PROSITE" id="PS51504"/>
    </source>
</evidence>
<dbReference type="FunFam" id="1.10.10.10:FF:000140">
    <property type="entry name" value="Histone H1.0"/>
    <property type="match status" value="1"/>
</dbReference>
<evidence type="ECO:0000256" key="7">
    <source>
        <dbReference type="RuleBase" id="RU003894"/>
    </source>
</evidence>
<feature type="region of interest" description="Disordered" evidence="8">
    <location>
        <begin position="119"/>
        <end position="172"/>
    </location>
</feature>
<dbReference type="PROSITE" id="PS51504">
    <property type="entry name" value="H15"/>
    <property type="match status" value="1"/>
</dbReference>
<keyword evidence="6 7" id="KW-0539">Nucleus</keyword>
<evidence type="ECO:0000313" key="10">
    <source>
        <dbReference type="Proteomes" id="UP000694866"/>
    </source>
</evidence>
<comment type="similarity">
    <text evidence="7">Belongs to the histone H1/H5 family.</text>
</comment>
<dbReference type="SMART" id="SM00526">
    <property type="entry name" value="H15"/>
    <property type="match status" value="1"/>
</dbReference>
<organism evidence="10 11">
    <name type="scientific">Fopius arisanus</name>
    <dbReference type="NCBI Taxonomy" id="64838"/>
    <lineage>
        <taxon>Eukaryota</taxon>
        <taxon>Metazoa</taxon>
        <taxon>Ecdysozoa</taxon>
        <taxon>Arthropoda</taxon>
        <taxon>Hexapoda</taxon>
        <taxon>Insecta</taxon>
        <taxon>Pterygota</taxon>
        <taxon>Neoptera</taxon>
        <taxon>Endopterygota</taxon>
        <taxon>Hymenoptera</taxon>
        <taxon>Apocrita</taxon>
        <taxon>Ichneumonoidea</taxon>
        <taxon>Braconidae</taxon>
        <taxon>Opiinae</taxon>
        <taxon>Fopius</taxon>
    </lineage>
</organism>
<dbReference type="OrthoDB" id="10070184at2759"/>
<accession>A0A9R1U815</accession>
<dbReference type="Gene3D" id="1.10.10.10">
    <property type="entry name" value="Winged helix-like DNA-binding domain superfamily/Winged helix DNA-binding domain"/>
    <property type="match status" value="1"/>
</dbReference>
<sequence length="172" mass="18985">MMVKPENISPDEVAPEETAEVVTSGKSANTRTKANYPRVSEMVNLAIKALCEKNGSSLQAIKKYMVETYKIDVEKQNLFIKKYLKSAVDAGFLIRTRGRGAAGSFKIPRHEIDPLKAVVKPKAKKRTAPKKKNVETSPKKNITMNSDGKKSSQSKAKKKVIPPKGKTTAQKK</sequence>
<dbReference type="GO" id="GO:0030261">
    <property type="term" value="P:chromosome condensation"/>
    <property type="evidence" value="ECO:0007669"/>
    <property type="project" value="TreeGrafter"/>
</dbReference>
<dbReference type="KEGG" id="fas:105271784"/>
<evidence type="ECO:0000256" key="2">
    <source>
        <dbReference type="ARBA" id="ARBA00004123"/>
    </source>
</evidence>
<evidence type="ECO:0000256" key="4">
    <source>
        <dbReference type="ARBA" id="ARBA00022454"/>
    </source>
</evidence>
<feature type="region of interest" description="Disordered" evidence="8">
    <location>
        <begin position="1"/>
        <end position="29"/>
    </location>
</feature>
<dbReference type="GeneID" id="105271784"/>
<gene>
    <name evidence="11" type="primary">LOC105271784</name>
</gene>
<dbReference type="Proteomes" id="UP000694866">
    <property type="component" value="Unplaced"/>
</dbReference>
<protein>
    <submittedName>
        <fullName evidence="11">Histone H1C-like</fullName>
    </submittedName>
</protein>
<dbReference type="SUPFAM" id="SSF46785">
    <property type="entry name" value="Winged helix' DNA-binding domain"/>
    <property type="match status" value="1"/>
</dbReference>
<evidence type="ECO:0000256" key="8">
    <source>
        <dbReference type="SAM" id="MobiDB-lite"/>
    </source>
</evidence>
<dbReference type="PANTHER" id="PTHR11467:SF20">
    <property type="entry name" value="H15 DOMAIN-CONTAINING PROTEIN-RELATED"/>
    <property type="match status" value="1"/>
</dbReference>
<comment type="subcellular location">
    <subcellularLocation>
        <location evidence="3">Chromosome</location>
    </subcellularLocation>
    <subcellularLocation>
        <location evidence="2 7">Nucleus</location>
    </subcellularLocation>
</comment>